<reference evidence="7 8" key="1">
    <citation type="submission" date="2018-06" db="EMBL/GenBank/DDBJ databases">
        <title>Mucibacter soli gen. nov., sp. nov., a new member of the family Chitinophagaceae producing mucin.</title>
        <authorList>
            <person name="Kim M.-K."/>
            <person name="Park S."/>
            <person name="Kim T.-S."/>
            <person name="Joung Y."/>
            <person name="Han J.-H."/>
            <person name="Kim S.B."/>
        </authorList>
    </citation>
    <scope>NUCLEOTIDE SEQUENCE [LARGE SCALE GENOMIC DNA]</scope>
    <source>
        <strain evidence="7 8">R1-15</strain>
    </source>
</reference>
<name>A0A2W2B1P3_9BACT</name>
<comment type="subcellular location">
    <subcellularLocation>
        <location evidence="1">Membrane</location>
        <topology evidence="1">Multi-pass membrane protein</topology>
    </subcellularLocation>
</comment>
<dbReference type="InterPro" id="IPR006696">
    <property type="entry name" value="DUF423"/>
</dbReference>
<keyword evidence="4 6" id="KW-1133">Transmembrane helix</keyword>
<dbReference type="AlphaFoldDB" id="A0A2W2B1P3"/>
<protein>
    <submittedName>
        <fullName evidence="7">DUF423 domain-containing protein</fullName>
    </submittedName>
</protein>
<feature type="transmembrane region" description="Helical" evidence="6">
    <location>
        <begin position="45"/>
        <end position="63"/>
    </location>
</feature>
<comment type="similarity">
    <text evidence="2">Belongs to the UPF0382 family.</text>
</comment>
<sequence>MYKRALVSGALLLALAVILGAFGAHALKQILPADQLPVFETGVRYHFYHGFALLIAGILYQSFPDKNIVRAASCFLFGIILFSGSLYAMSLLSAYGISLGPVGIITPIGGLFFIVGWLLLLLAIIKKR</sequence>
<dbReference type="PANTHER" id="PTHR43461:SF1">
    <property type="entry name" value="TRANSMEMBRANE PROTEIN 256"/>
    <property type="match status" value="1"/>
</dbReference>
<evidence type="ECO:0000256" key="3">
    <source>
        <dbReference type="ARBA" id="ARBA00022692"/>
    </source>
</evidence>
<feature type="transmembrane region" description="Helical" evidence="6">
    <location>
        <begin position="104"/>
        <end position="125"/>
    </location>
</feature>
<dbReference type="RefSeq" id="WP_110997590.1">
    <property type="nucleotide sequence ID" value="NZ_QKTW01000006.1"/>
</dbReference>
<comment type="caution">
    <text evidence="7">The sequence shown here is derived from an EMBL/GenBank/DDBJ whole genome shotgun (WGS) entry which is preliminary data.</text>
</comment>
<keyword evidence="5 6" id="KW-0472">Membrane</keyword>
<evidence type="ECO:0000313" key="7">
    <source>
        <dbReference type="EMBL" id="PZF74174.1"/>
    </source>
</evidence>
<dbReference type="Pfam" id="PF04241">
    <property type="entry name" value="DUF423"/>
    <property type="match status" value="1"/>
</dbReference>
<accession>A0A2W2B1P3</accession>
<evidence type="ECO:0000256" key="6">
    <source>
        <dbReference type="SAM" id="Phobius"/>
    </source>
</evidence>
<evidence type="ECO:0000313" key="8">
    <source>
        <dbReference type="Proteomes" id="UP000248745"/>
    </source>
</evidence>
<organism evidence="7 8">
    <name type="scientific">Taibaiella soli</name>
    <dbReference type="NCBI Taxonomy" id="1649169"/>
    <lineage>
        <taxon>Bacteria</taxon>
        <taxon>Pseudomonadati</taxon>
        <taxon>Bacteroidota</taxon>
        <taxon>Chitinophagia</taxon>
        <taxon>Chitinophagales</taxon>
        <taxon>Chitinophagaceae</taxon>
        <taxon>Taibaiella</taxon>
    </lineage>
</organism>
<dbReference type="OrthoDB" id="9802121at2"/>
<evidence type="ECO:0000256" key="1">
    <source>
        <dbReference type="ARBA" id="ARBA00004141"/>
    </source>
</evidence>
<dbReference type="EMBL" id="QKTW01000006">
    <property type="protein sequence ID" value="PZF74174.1"/>
    <property type="molecule type" value="Genomic_DNA"/>
</dbReference>
<evidence type="ECO:0000256" key="5">
    <source>
        <dbReference type="ARBA" id="ARBA00023136"/>
    </source>
</evidence>
<keyword evidence="3 6" id="KW-0812">Transmembrane</keyword>
<dbReference type="GO" id="GO:0005886">
    <property type="term" value="C:plasma membrane"/>
    <property type="evidence" value="ECO:0007669"/>
    <property type="project" value="TreeGrafter"/>
</dbReference>
<dbReference type="PANTHER" id="PTHR43461">
    <property type="entry name" value="TRANSMEMBRANE PROTEIN 256"/>
    <property type="match status" value="1"/>
</dbReference>
<gene>
    <name evidence="7" type="ORF">DN068_03930</name>
</gene>
<keyword evidence="8" id="KW-1185">Reference proteome</keyword>
<proteinExistence type="inferred from homology"/>
<evidence type="ECO:0000256" key="2">
    <source>
        <dbReference type="ARBA" id="ARBA00009694"/>
    </source>
</evidence>
<feature type="transmembrane region" description="Helical" evidence="6">
    <location>
        <begin position="75"/>
        <end position="98"/>
    </location>
</feature>
<dbReference type="Proteomes" id="UP000248745">
    <property type="component" value="Unassembled WGS sequence"/>
</dbReference>
<evidence type="ECO:0000256" key="4">
    <source>
        <dbReference type="ARBA" id="ARBA00022989"/>
    </source>
</evidence>